<dbReference type="InterPro" id="IPR059032">
    <property type="entry name" value="WHD_DDX60"/>
</dbReference>
<feature type="non-terminal residue" evidence="8">
    <location>
        <position position="1642"/>
    </location>
</feature>
<evidence type="ECO:0008006" key="10">
    <source>
        <dbReference type="Google" id="ProtNLM"/>
    </source>
</evidence>
<dbReference type="PANTHER" id="PTHR44533:SF4">
    <property type="entry name" value="DEAD_H RNA HELICASE, PUTATIVE-RELATED"/>
    <property type="match status" value="1"/>
</dbReference>
<dbReference type="InterPro" id="IPR055124">
    <property type="entry name" value="PIN-like_DDX60"/>
</dbReference>
<dbReference type="EMBL" id="JAJSOF020000037">
    <property type="protein sequence ID" value="KAJ4427879.1"/>
    <property type="molecule type" value="Genomic_DNA"/>
</dbReference>
<dbReference type="SUPFAM" id="SSF52540">
    <property type="entry name" value="P-loop containing nucleoside triphosphate hydrolases"/>
    <property type="match status" value="2"/>
</dbReference>
<evidence type="ECO:0000259" key="7">
    <source>
        <dbReference type="PROSITE" id="PS51194"/>
    </source>
</evidence>
<feature type="domain" description="Helicase ATP-binding" evidence="6">
    <location>
        <begin position="750"/>
        <end position="918"/>
    </location>
</feature>
<dbReference type="Pfam" id="PF26076">
    <property type="entry name" value="WHD_DDX60"/>
    <property type="match status" value="1"/>
</dbReference>
<dbReference type="Pfam" id="PF00271">
    <property type="entry name" value="Helicase_C"/>
    <property type="match status" value="1"/>
</dbReference>
<evidence type="ECO:0000256" key="3">
    <source>
        <dbReference type="ARBA" id="ARBA00022806"/>
    </source>
</evidence>
<gene>
    <name evidence="8" type="ORF">ANN_23886</name>
</gene>
<evidence type="ECO:0000256" key="5">
    <source>
        <dbReference type="SAM" id="MobiDB-lite"/>
    </source>
</evidence>
<keyword evidence="1" id="KW-0547">Nucleotide-binding</keyword>
<dbReference type="Pfam" id="PF00270">
    <property type="entry name" value="DEAD"/>
    <property type="match status" value="1"/>
</dbReference>
<evidence type="ECO:0000256" key="4">
    <source>
        <dbReference type="ARBA" id="ARBA00022840"/>
    </source>
</evidence>
<dbReference type="InterPro" id="IPR052431">
    <property type="entry name" value="SKI2_subfamily_helicases"/>
</dbReference>
<dbReference type="Gene3D" id="3.40.50.300">
    <property type="entry name" value="P-loop containing nucleotide triphosphate hydrolases"/>
    <property type="match status" value="2"/>
</dbReference>
<proteinExistence type="predicted"/>
<evidence type="ECO:0000256" key="1">
    <source>
        <dbReference type="ARBA" id="ARBA00022741"/>
    </source>
</evidence>
<reference evidence="8 9" key="1">
    <citation type="journal article" date="2022" name="Allergy">
        <title>Genome assembly and annotation of Periplaneta americana reveal a comprehensive cockroach allergen profile.</title>
        <authorList>
            <person name="Wang L."/>
            <person name="Xiong Q."/>
            <person name="Saelim N."/>
            <person name="Wang L."/>
            <person name="Nong W."/>
            <person name="Wan A.T."/>
            <person name="Shi M."/>
            <person name="Liu X."/>
            <person name="Cao Q."/>
            <person name="Hui J.H.L."/>
            <person name="Sookrung N."/>
            <person name="Leung T.F."/>
            <person name="Tungtrongchitr A."/>
            <person name="Tsui S.K.W."/>
        </authorList>
    </citation>
    <scope>NUCLEOTIDE SEQUENCE [LARGE SCALE GENOMIC DNA]</scope>
    <source>
        <strain evidence="8">PWHHKU_190912</strain>
    </source>
</reference>
<dbReference type="Proteomes" id="UP001148838">
    <property type="component" value="Unassembled WGS sequence"/>
</dbReference>
<evidence type="ECO:0000256" key="2">
    <source>
        <dbReference type="ARBA" id="ARBA00022801"/>
    </source>
</evidence>
<keyword evidence="2" id="KW-0378">Hydrolase</keyword>
<dbReference type="Pfam" id="PF23002">
    <property type="entry name" value="PIN-like_DDX60"/>
    <property type="match status" value="1"/>
</dbReference>
<dbReference type="SMART" id="SM00487">
    <property type="entry name" value="DEXDc"/>
    <property type="match status" value="1"/>
</dbReference>
<dbReference type="InterPro" id="IPR027417">
    <property type="entry name" value="P-loop_NTPase"/>
</dbReference>
<dbReference type="InterPro" id="IPR011545">
    <property type="entry name" value="DEAD/DEAH_box_helicase_dom"/>
</dbReference>
<accession>A0ABQ8S1U6</accession>
<dbReference type="PROSITE" id="PS51192">
    <property type="entry name" value="HELICASE_ATP_BIND_1"/>
    <property type="match status" value="1"/>
</dbReference>
<feature type="compositionally biased region" description="Basic and acidic residues" evidence="5">
    <location>
        <begin position="1123"/>
        <end position="1139"/>
    </location>
</feature>
<evidence type="ECO:0000259" key="6">
    <source>
        <dbReference type="PROSITE" id="PS51192"/>
    </source>
</evidence>
<organism evidence="8 9">
    <name type="scientific">Periplaneta americana</name>
    <name type="common">American cockroach</name>
    <name type="synonym">Blatta americana</name>
    <dbReference type="NCBI Taxonomy" id="6978"/>
    <lineage>
        <taxon>Eukaryota</taxon>
        <taxon>Metazoa</taxon>
        <taxon>Ecdysozoa</taxon>
        <taxon>Arthropoda</taxon>
        <taxon>Hexapoda</taxon>
        <taxon>Insecta</taxon>
        <taxon>Pterygota</taxon>
        <taxon>Neoptera</taxon>
        <taxon>Polyneoptera</taxon>
        <taxon>Dictyoptera</taxon>
        <taxon>Blattodea</taxon>
        <taxon>Blattoidea</taxon>
        <taxon>Blattidae</taxon>
        <taxon>Blattinae</taxon>
        <taxon>Periplaneta</taxon>
    </lineage>
</organism>
<dbReference type="InterPro" id="IPR014001">
    <property type="entry name" value="Helicase_ATP-bd"/>
</dbReference>
<dbReference type="PANTHER" id="PTHR44533">
    <property type="entry name" value="DEAD/H RNA HELICASE, PUTATIVE-RELATED"/>
    <property type="match status" value="1"/>
</dbReference>
<feature type="region of interest" description="Disordered" evidence="5">
    <location>
        <begin position="1123"/>
        <end position="1148"/>
    </location>
</feature>
<sequence>VIQEFNTVKEETCNMKCDKKVEEIENKINSILCPVFCDINNKFSNGALFFVDGDSLVLNIVADINYDSHNGGQLLHFIYTCERHLQLFTRMNGVFKVVFFNIWDKILADKPALLLARSVLKAHLKFNMSCEVYEFDVMWDDDFRKLLESCKCTFLLTDLELLDVRFEAVPNDNNFLNMYFYVAIGYCLMGLSLPLVDMNYLELKVSTLNALYFSPGPNVSREKLKKMWNVVIDAIQKQIETSPLEGSKVLLPAKHVEGEIHVRRAVTIAAAAHLHCHAPESYKDWIRVFLLYSAVLEVLPLKFRGCVPVHGKATKEYKQFLFLLQQSMNSALQEIFREDKSHNFKTLPDLWHGNLFVTVVDFISQQENLNEIRVGNQALSEYESMVKEVVRLSGKSLDTHPIVTSKLKCFRKRRTKSKVNVKVSPSLKNVKQLVPINCLLTKEFCRDILPEKNCFEEDEFIQGIITRNSDFEEKRHWHSGRRLTDECDRVRNTEKKAENKKDAKRILRMRNNYAYYMTIYGSSIEGRPLKSKTIVCDSSSNKKNAKEKKLGKKAKRIIEDNLKEKEKKKEESDKVFFSDFNKRYNELMGKGNYERALKNMKNVEKRIKTTKIIQKVLMCKVEILWHLWKTECRNVTKASDRNPQYAKQTFQVIRHILKVFGTSALSRNEVEKLGQYLRQMGLQSIAEKWELPESSKINSQINTESFTSIGMSSVDFQLLHLGEDLDRELAGEPDNRVEGFIPDKWQRKLFDSIDKRQSVLVVAPTSSGKTYASYYCMEKVLREGNDGVVVYVAPTKALVNQVAATIYARFKNKAMPAGKSVYGVFTRDYRTNDENSQILVTVPECLELLLLSPRRHDWAQRLQYIIFDEIHCLAGQAGGFSWECGLLLIRCPFLALSATIEEPEALHAWLQSMQNFKQEQDEIHGSRKSLDCYKVNLVVYSDRHADLKKQVYCENGRFIDIHPYAYVDQSLIIERQCVPQSISLSPREVHELYNAMKKGKPQDHRIAELDPEKFFCSCEKGFISRNLVRSYEKELRELFASWALTNDSAFHFVRKQLISVLSPNKSITKESSIHDHFIRFICSLKEENLLPAIVFTYNRDLICSFFRKATMFYMSADKERHTKTIKSGNHETEKKDNPENSKTNAAARNKFRTSLNVPQSKINQCNSIKNVRLSDRKVVEYVKRRLYRIGYNRPNIFTSGLRCGIGMHHGGMNAKERSAVEMLFRMKMVNLVFATGTLALGIHMPCKTVAIVGDSPFLNPLEFQQMSGRAGRRGFDTAGNVVFMGLDESKMCTLMTGKLPKMIGNFPLTVTLVLRTLLMVSDITSRGTHKDEVTRQALSRALTMLNCCLVYQTFPELKAQMKHYFSFSTQLLMLQGLLDDEGKPQIMTGIVTHLHYHEPGNLAFVYLWKSGVLREICKKDEGGRISKETQIKLIVVLSYLFATQPLRRKEKREKYQNSKVVLPPLPQEVKEVLEMYNNEVKYIFDNYFRNVAMQIAMEMHEDISLPLSGVKFEPQETFCPATEGPMDLEKYITDTCNQNTICSSFAALSGHSDDGLYSSSDTITNIRHEVFTDVKVVPLIELNRTYNGYAWDFYNHGLRDAIQNDNKLKQGFDFSLLQDFLLVIKVIRTSLEELQPVDADDA</sequence>
<comment type="caution">
    <text evidence="8">The sequence shown here is derived from an EMBL/GenBank/DDBJ whole genome shotgun (WGS) entry which is preliminary data.</text>
</comment>
<keyword evidence="3" id="KW-0347">Helicase</keyword>
<protein>
    <recommendedName>
        <fullName evidence="10">ATP-dependent RNA helicase DDX60</fullName>
    </recommendedName>
</protein>
<feature type="domain" description="Helicase C-terminal" evidence="7">
    <location>
        <begin position="1156"/>
        <end position="1314"/>
    </location>
</feature>
<dbReference type="PROSITE" id="PS51194">
    <property type="entry name" value="HELICASE_CTER"/>
    <property type="match status" value="1"/>
</dbReference>
<name>A0ABQ8S1U6_PERAM</name>
<dbReference type="SMART" id="SM00490">
    <property type="entry name" value="HELICc"/>
    <property type="match status" value="1"/>
</dbReference>
<evidence type="ECO:0000313" key="8">
    <source>
        <dbReference type="EMBL" id="KAJ4427879.1"/>
    </source>
</evidence>
<dbReference type="InterPro" id="IPR001650">
    <property type="entry name" value="Helicase_C-like"/>
</dbReference>
<keyword evidence="9" id="KW-1185">Reference proteome</keyword>
<feature type="non-terminal residue" evidence="8">
    <location>
        <position position="1"/>
    </location>
</feature>
<keyword evidence="4" id="KW-0067">ATP-binding</keyword>
<evidence type="ECO:0000313" key="9">
    <source>
        <dbReference type="Proteomes" id="UP001148838"/>
    </source>
</evidence>